<protein>
    <recommendedName>
        <fullName evidence="3">mannose-1-phosphate guanylyltransferase</fullName>
        <ecNumber evidence="3">2.7.7.13</ecNumber>
    </recommendedName>
</protein>
<dbReference type="GO" id="GO:0000271">
    <property type="term" value="P:polysaccharide biosynthetic process"/>
    <property type="evidence" value="ECO:0007669"/>
    <property type="project" value="InterPro"/>
</dbReference>
<feature type="domain" description="Nucleotidyl transferase" evidence="10">
    <location>
        <begin position="4"/>
        <end position="284"/>
    </location>
</feature>
<dbReference type="Pfam" id="PF00483">
    <property type="entry name" value="NTP_transferase"/>
    <property type="match status" value="1"/>
</dbReference>
<dbReference type="Proteomes" id="UP000008152">
    <property type="component" value="Chromosome I"/>
</dbReference>
<comment type="catalytic activity">
    <reaction evidence="8">
        <text>alpha-D-mannose 1-phosphate + GTP + H(+) = GDP-alpha-D-mannose + diphosphate</text>
        <dbReference type="Rhea" id="RHEA:15229"/>
        <dbReference type="ChEBI" id="CHEBI:15378"/>
        <dbReference type="ChEBI" id="CHEBI:33019"/>
        <dbReference type="ChEBI" id="CHEBI:37565"/>
        <dbReference type="ChEBI" id="CHEBI:57527"/>
        <dbReference type="ChEBI" id="CHEBI:58409"/>
        <dbReference type="EC" id="2.7.7.13"/>
    </reaction>
</comment>
<dbReference type="InterPro" id="IPR011051">
    <property type="entry name" value="RmlC_Cupin_sf"/>
</dbReference>
<evidence type="ECO:0000256" key="6">
    <source>
        <dbReference type="ARBA" id="ARBA00022741"/>
    </source>
</evidence>
<dbReference type="SUPFAM" id="SSF51182">
    <property type="entry name" value="RmlC-like cupins"/>
    <property type="match status" value="1"/>
</dbReference>
<name>A7MSK2_VIBC1</name>
<feature type="domain" description="MannoseP isomerase/GMP-like beta-helix" evidence="12">
    <location>
        <begin position="298"/>
        <end position="346"/>
    </location>
</feature>
<keyword evidence="6" id="KW-0547">Nucleotide-binding</keyword>
<dbReference type="KEGG" id="vha:VIBHAR_00702"/>
<dbReference type="UniPathway" id="UPA00126">
    <property type="reaction ID" value="UER00930"/>
</dbReference>
<dbReference type="InterPro" id="IPR014710">
    <property type="entry name" value="RmlC-like_jellyroll"/>
</dbReference>
<dbReference type="SUPFAM" id="SSF53448">
    <property type="entry name" value="Nucleotide-diphospho-sugar transferases"/>
    <property type="match status" value="1"/>
</dbReference>
<evidence type="ECO:0000256" key="2">
    <source>
        <dbReference type="ARBA" id="ARBA00006115"/>
    </source>
</evidence>
<gene>
    <name evidence="13" type="ordered locus">VIBHAR_00702</name>
</gene>
<evidence type="ECO:0000256" key="8">
    <source>
        <dbReference type="ARBA" id="ARBA00047343"/>
    </source>
</evidence>
<dbReference type="PATRIC" id="fig|338187.36.peg.645"/>
<dbReference type="GO" id="GO:0005525">
    <property type="term" value="F:GTP binding"/>
    <property type="evidence" value="ECO:0007669"/>
    <property type="project" value="UniProtKB-KW"/>
</dbReference>
<dbReference type="FunFam" id="2.60.120.10:FF:000032">
    <property type="entry name" value="Mannose-1-phosphate guanylyltransferase/mannose-6-phosphate isomerase"/>
    <property type="match status" value="1"/>
</dbReference>
<dbReference type="InterPro" id="IPR001538">
    <property type="entry name" value="Man6P_isomerase-2_C"/>
</dbReference>
<evidence type="ECO:0000259" key="11">
    <source>
        <dbReference type="Pfam" id="PF01050"/>
    </source>
</evidence>
<evidence type="ECO:0000256" key="9">
    <source>
        <dbReference type="RuleBase" id="RU004190"/>
    </source>
</evidence>
<dbReference type="Gene3D" id="2.60.120.10">
    <property type="entry name" value="Jelly Rolls"/>
    <property type="match status" value="1"/>
</dbReference>
<evidence type="ECO:0000256" key="4">
    <source>
        <dbReference type="ARBA" id="ARBA00022679"/>
    </source>
</evidence>
<evidence type="ECO:0000256" key="5">
    <source>
        <dbReference type="ARBA" id="ARBA00022695"/>
    </source>
</evidence>
<dbReference type="InterPro" id="IPR006375">
    <property type="entry name" value="Man1P_GuaTrfase/Man6P_Isoase"/>
</dbReference>
<keyword evidence="4" id="KW-0808">Transferase</keyword>
<evidence type="ECO:0000256" key="7">
    <source>
        <dbReference type="ARBA" id="ARBA00023134"/>
    </source>
</evidence>
<dbReference type="InterPro" id="IPR051161">
    <property type="entry name" value="Mannose-6P_isomerase_type2"/>
</dbReference>
<comment type="similarity">
    <text evidence="2 9">Belongs to the mannose-6-phosphate isomerase type 2 family.</text>
</comment>
<dbReference type="InterPro" id="IPR029044">
    <property type="entry name" value="Nucleotide-diphossugar_trans"/>
</dbReference>
<organism evidence="13 14">
    <name type="scientific">Vibrio campbellii (strain ATCC BAA-1116)</name>
    <dbReference type="NCBI Taxonomy" id="2902295"/>
    <lineage>
        <taxon>Bacteria</taxon>
        <taxon>Pseudomonadati</taxon>
        <taxon>Pseudomonadota</taxon>
        <taxon>Gammaproteobacteria</taxon>
        <taxon>Vibrionales</taxon>
        <taxon>Vibrionaceae</taxon>
        <taxon>Vibrio</taxon>
    </lineage>
</organism>
<dbReference type="NCBIfam" id="TIGR01479">
    <property type="entry name" value="GMP_PMI"/>
    <property type="match status" value="1"/>
</dbReference>
<evidence type="ECO:0000256" key="3">
    <source>
        <dbReference type="ARBA" id="ARBA00012387"/>
    </source>
</evidence>
<reference evidence="13 14" key="1">
    <citation type="submission" date="2007-08" db="EMBL/GenBank/DDBJ databases">
        <authorList>
            <consortium name="The Vibrio harveyi Genome Sequencing Project"/>
            <person name="Bassler B."/>
            <person name="Clifton S.W."/>
            <person name="Fulton L."/>
            <person name="Delehaunty K."/>
            <person name="Fronick C."/>
            <person name="Harrison M."/>
            <person name="Markivic C."/>
            <person name="Fulton R."/>
            <person name="Tin-Wollam A.-M."/>
            <person name="Shah N."/>
            <person name="Pepin K."/>
            <person name="Nash W."/>
            <person name="Thiruvilangam P."/>
            <person name="Bhonagiri V."/>
            <person name="Waters C."/>
            <person name="Tu K.C."/>
            <person name="Irgon J."/>
            <person name="Wilson R.K."/>
        </authorList>
    </citation>
    <scope>NUCLEOTIDE SEQUENCE [LARGE SCALE GENOMIC DNA]</scope>
    <source>
        <strain evidence="14">ATCC BAA-1116 / BB120</strain>
    </source>
</reference>
<keyword evidence="5" id="KW-0548">Nucleotidyltransferase</keyword>
<evidence type="ECO:0000313" key="13">
    <source>
        <dbReference type="EMBL" id="ABU69704.1"/>
    </source>
</evidence>
<evidence type="ECO:0000256" key="1">
    <source>
        <dbReference type="ARBA" id="ARBA00004823"/>
    </source>
</evidence>
<dbReference type="EC" id="2.7.7.13" evidence="3"/>
<dbReference type="RefSeq" id="WP_012126859.1">
    <property type="nucleotide sequence ID" value="NC_009783.1"/>
</dbReference>
<dbReference type="PANTHER" id="PTHR46390:SF1">
    <property type="entry name" value="MANNOSE-1-PHOSPHATE GUANYLYLTRANSFERASE"/>
    <property type="match status" value="1"/>
</dbReference>
<dbReference type="AlphaFoldDB" id="A7MSK2"/>
<evidence type="ECO:0000259" key="10">
    <source>
        <dbReference type="Pfam" id="PF00483"/>
    </source>
</evidence>
<proteinExistence type="inferred from homology"/>
<feature type="domain" description="Mannose-6-phosphate isomerase type II C-terminal" evidence="11">
    <location>
        <begin position="350"/>
        <end position="461"/>
    </location>
</feature>
<keyword evidence="7" id="KW-0342">GTP-binding</keyword>
<dbReference type="Pfam" id="PF22640">
    <property type="entry name" value="ManC_GMP_beta-helix"/>
    <property type="match status" value="1"/>
</dbReference>
<dbReference type="CDD" id="cd02213">
    <property type="entry name" value="cupin_PMI_typeII_C"/>
    <property type="match status" value="1"/>
</dbReference>
<dbReference type="InterPro" id="IPR049577">
    <property type="entry name" value="GMPP_N"/>
</dbReference>
<dbReference type="GO" id="GO:0009298">
    <property type="term" value="P:GDP-mannose biosynthetic process"/>
    <property type="evidence" value="ECO:0007669"/>
    <property type="project" value="UniProtKB-UniPathway"/>
</dbReference>
<sequence>MLIPIILAGGTGSRLWPLSRKLHPKQFLKITGNSSMLQQTLARLQELEHKEPILICNEEHRFLAAEQLRSHNFEHSGIILEPCGRNTAPAVALAALRAIEGEQDSILLVLAADHLIKDDYIFCKTVEKAMPLAESGKLVTFGIVPTKPETGYGYIRRGDKLSQHEAYLVDTFVEKPNLSVAKQYLNDGGYYWNSGMFMFKASRYLEELEKFRPDILDAVKSAYLGAHNDLDFIRLNEDAFKKCPDESIDYAVMEKTSDAVVCPLDAGWSDVGAWSSLWEVSDHDECLNVVRGDVLIENSERCYINSTNRLVATVGVQDLVIVDTKDAVLVAHRDKVQDVKNIVSRLKADKRSEFQYHREVYRPWGMHDHIAEGKRYNVKKVIVKPGQKTAMQLHYHRAEHWVVVSGTAMVYRGEETHIVAENESIYIPVGTQHCFENPGKVPLEIIEVRTGSYLEEDDIVRPQVNSGSN</sequence>
<accession>A7MSK2</accession>
<dbReference type="PANTHER" id="PTHR46390">
    <property type="entry name" value="MANNOSE-1-PHOSPHATE GUANYLYLTRANSFERASE"/>
    <property type="match status" value="1"/>
</dbReference>
<dbReference type="FunFam" id="3.90.550.10:FF:000046">
    <property type="entry name" value="Mannose-1-phosphate guanylyltransferase (GDP)"/>
    <property type="match status" value="1"/>
</dbReference>
<dbReference type="InterPro" id="IPR005835">
    <property type="entry name" value="NTP_transferase_dom"/>
</dbReference>
<dbReference type="InterPro" id="IPR054566">
    <property type="entry name" value="ManC/GMP-like_b-helix"/>
</dbReference>
<dbReference type="EMBL" id="CP000789">
    <property type="protein sequence ID" value="ABU69704.1"/>
    <property type="molecule type" value="Genomic_DNA"/>
</dbReference>
<dbReference type="GO" id="GO:0004475">
    <property type="term" value="F:mannose-1-phosphate guanylyltransferase (GTP) activity"/>
    <property type="evidence" value="ECO:0007669"/>
    <property type="project" value="UniProtKB-EC"/>
</dbReference>
<evidence type="ECO:0000259" key="12">
    <source>
        <dbReference type="Pfam" id="PF22640"/>
    </source>
</evidence>
<dbReference type="CDD" id="cd02509">
    <property type="entry name" value="GDP-M1P_Guanylyltransferase"/>
    <property type="match status" value="1"/>
</dbReference>
<dbReference type="Gene3D" id="3.90.550.10">
    <property type="entry name" value="Spore Coat Polysaccharide Biosynthesis Protein SpsA, Chain A"/>
    <property type="match status" value="1"/>
</dbReference>
<dbReference type="Pfam" id="PF01050">
    <property type="entry name" value="MannoseP_isomer"/>
    <property type="match status" value="1"/>
</dbReference>
<comment type="pathway">
    <text evidence="1">Nucleotide-sugar biosynthesis; GDP-alpha-D-mannose biosynthesis; GDP-alpha-D-mannose from alpha-D-mannose 1-phosphate (GTP route): step 1/1.</text>
</comment>
<evidence type="ECO:0000313" key="14">
    <source>
        <dbReference type="Proteomes" id="UP000008152"/>
    </source>
</evidence>